<dbReference type="EMBL" id="FOZW01000020">
    <property type="protein sequence ID" value="SFT24866.1"/>
    <property type="molecule type" value="Genomic_DNA"/>
</dbReference>
<protein>
    <submittedName>
        <fullName evidence="1">Gamma-glutamyltranspeptidase / glutathione hydrolase</fullName>
    </submittedName>
</protein>
<gene>
    <name evidence="1" type="ORF">SAMN04488050_12027</name>
</gene>
<keyword evidence="2" id="KW-1185">Reference proteome</keyword>
<dbReference type="GO" id="GO:0016787">
    <property type="term" value="F:hydrolase activity"/>
    <property type="evidence" value="ECO:0007669"/>
    <property type="project" value="UniProtKB-KW"/>
</dbReference>
<name>A0A1I6WFW9_9RHOB</name>
<dbReference type="InterPro" id="IPR052896">
    <property type="entry name" value="GGT-like_enzyme"/>
</dbReference>
<dbReference type="RefSeq" id="WP_092430865.1">
    <property type="nucleotide sequence ID" value="NZ_FNCL01000023.1"/>
</dbReference>
<dbReference type="OrthoDB" id="9781342at2"/>
<dbReference type="PANTHER" id="PTHR43881">
    <property type="entry name" value="GAMMA-GLUTAMYLTRANSPEPTIDASE (AFU_ORTHOLOGUE AFUA_4G13580)"/>
    <property type="match status" value="1"/>
</dbReference>
<proteinExistence type="predicted"/>
<dbReference type="PRINTS" id="PR01210">
    <property type="entry name" value="GGTRANSPTASE"/>
</dbReference>
<evidence type="ECO:0000313" key="2">
    <source>
        <dbReference type="Proteomes" id="UP000199392"/>
    </source>
</evidence>
<dbReference type="STRING" id="311180.SAMN04488050_12027"/>
<dbReference type="PANTHER" id="PTHR43881:SF1">
    <property type="entry name" value="GAMMA-GLUTAMYLTRANSPEPTIDASE (AFU_ORTHOLOGUE AFUA_4G13580)"/>
    <property type="match status" value="1"/>
</dbReference>
<accession>A0A1I6WFW9</accession>
<sequence>MFTLADPFSSPLRPVMEGRRGAISCENPLAAAAGLRAFERGGGAADALISAQAVLAVISPDACGLGGDMLALVHAAGGDVTAINGTGCAPAGWAGEPIEGANAITVPGLVGAWTSLHAGHGTLPLAELLAPAIALAEEGFRVTSYLAGALVAQRDRLLAGGAESWPLFDRKKGDLVRLPELAALLRAVADRGATAFYEGEIAQAVERAVRPLGGTLRASDLAAHETVVSAPNSTSWAGLTVMTQPPMTQGILLNMSLAALEAASPEAGRAMDHAGIELTEAAFAYRARAGAGMALMSEALTYDPERALHRGGPRAYLHTAGVACADADGCVVSSLVSVFDDFGSAVYVPEGGFTLNNRAAGFGPAPNDAAAGKRPVHTLAPALLTGPDGSVWALATPGADGQVQTLLQVLSRARLAGEDLAAAVAAPRWRSENGQLLIEESHPEIEALRALGHALKVLPAGDLRFGAVVAAGLHDGSPRALADWRRLTTAGVA</sequence>
<organism evidence="1 2">
    <name type="scientific">Alloyangia pacifica</name>
    <dbReference type="NCBI Taxonomy" id="311180"/>
    <lineage>
        <taxon>Bacteria</taxon>
        <taxon>Pseudomonadati</taxon>
        <taxon>Pseudomonadota</taxon>
        <taxon>Alphaproteobacteria</taxon>
        <taxon>Rhodobacterales</taxon>
        <taxon>Roseobacteraceae</taxon>
        <taxon>Alloyangia</taxon>
    </lineage>
</organism>
<keyword evidence="1" id="KW-0378">Hydrolase</keyword>
<dbReference type="Proteomes" id="UP000199392">
    <property type="component" value="Unassembled WGS sequence"/>
</dbReference>
<dbReference type="Gene3D" id="3.60.20.40">
    <property type="match status" value="1"/>
</dbReference>
<dbReference type="SUPFAM" id="SSF56235">
    <property type="entry name" value="N-terminal nucleophile aminohydrolases (Ntn hydrolases)"/>
    <property type="match status" value="1"/>
</dbReference>
<dbReference type="Pfam" id="PF01019">
    <property type="entry name" value="G_glu_transpept"/>
    <property type="match status" value="1"/>
</dbReference>
<dbReference type="InterPro" id="IPR043137">
    <property type="entry name" value="GGT_ssub_C"/>
</dbReference>
<dbReference type="AlphaFoldDB" id="A0A1I6WFW9"/>
<reference evidence="2" key="1">
    <citation type="submission" date="2016-10" db="EMBL/GenBank/DDBJ databases">
        <authorList>
            <person name="Varghese N."/>
            <person name="Submissions S."/>
        </authorList>
    </citation>
    <scope>NUCLEOTIDE SEQUENCE [LARGE SCALE GENOMIC DNA]</scope>
    <source>
        <strain evidence="2">DSM 26894</strain>
    </source>
</reference>
<dbReference type="InterPro" id="IPR029055">
    <property type="entry name" value="Ntn_hydrolases_N"/>
</dbReference>
<evidence type="ECO:0000313" key="1">
    <source>
        <dbReference type="EMBL" id="SFT24866.1"/>
    </source>
</evidence>